<dbReference type="AlphaFoldDB" id="A0AAV3XGH9"/>
<evidence type="ECO:0000313" key="1">
    <source>
        <dbReference type="EMBL" id="GET41373.1"/>
    </source>
</evidence>
<evidence type="ECO:0000313" key="2">
    <source>
        <dbReference type="Proteomes" id="UP001050975"/>
    </source>
</evidence>
<dbReference type="PANTHER" id="PTHR34235">
    <property type="entry name" value="SLR1203 PROTEIN-RELATED"/>
    <property type="match status" value="1"/>
</dbReference>
<name>A0AAV3XGH9_9CYAN</name>
<reference evidence="1" key="1">
    <citation type="submission" date="2019-10" db="EMBL/GenBank/DDBJ databases">
        <title>Draft genome sequece of Microseira wollei NIES-4236.</title>
        <authorList>
            <person name="Yamaguchi H."/>
            <person name="Suzuki S."/>
            <person name="Kawachi M."/>
        </authorList>
    </citation>
    <scope>NUCLEOTIDE SEQUENCE</scope>
    <source>
        <strain evidence="1">NIES-4236</strain>
    </source>
</reference>
<dbReference type="EMBL" id="BLAY01000120">
    <property type="protein sequence ID" value="GET41373.1"/>
    <property type="molecule type" value="Genomic_DNA"/>
</dbReference>
<dbReference type="Proteomes" id="UP001050975">
    <property type="component" value="Unassembled WGS sequence"/>
</dbReference>
<dbReference type="Pfam" id="PF01724">
    <property type="entry name" value="DUF29"/>
    <property type="match status" value="1"/>
</dbReference>
<dbReference type="Gene3D" id="1.20.1220.20">
    <property type="entry name" value="Uncharcterised protein PF01724"/>
    <property type="match status" value="1"/>
</dbReference>
<gene>
    <name evidence="1" type="ORF">MiSe_61850</name>
</gene>
<comment type="caution">
    <text evidence="1">The sequence shown here is derived from an EMBL/GenBank/DDBJ whole genome shotgun (WGS) entry which is preliminary data.</text>
</comment>
<accession>A0AAV3XGH9</accession>
<dbReference type="InterPro" id="IPR002636">
    <property type="entry name" value="DUF29"/>
</dbReference>
<keyword evidence="2" id="KW-1185">Reference proteome</keyword>
<evidence type="ECO:0008006" key="3">
    <source>
        <dbReference type="Google" id="ProtNLM"/>
    </source>
</evidence>
<dbReference type="RefSeq" id="WP_307731576.1">
    <property type="nucleotide sequence ID" value="NZ_BLAY01000120.1"/>
</dbReference>
<proteinExistence type="predicted"/>
<organism evidence="1 2">
    <name type="scientific">Microseira wollei NIES-4236</name>
    <dbReference type="NCBI Taxonomy" id="2530354"/>
    <lineage>
        <taxon>Bacteria</taxon>
        <taxon>Bacillati</taxon>
        <taxon>Cyanobacteriota</taxon>
        <taxon>Cyanophyceae</taxon>
        <taxon>Oscillatoriophycideae</taxon>
        <taxon>Aerosakkonematales</taxon>
        <taxon>Aerosakkonemataceae</taxon>
        <taxon>Microseira</taxon>
    </lineage>
</organism>
<sequence>MELWASEASVVELSLPSQSGELYEKDFYAWTQEQAKFLRDGKWNCLDASNLALEIESLGRQERRELENRLGILPGHLLKWEFQSDKRSKSWFATIREQRRQILKLLDQSPSWKPYLPETLQDAYQDGLDLAVGETSLGYKDFPEQCPDEL</sequence>
<dbReference type="PANTHER" id="PTHR34235:SF4">
    <property type="entry name" value="SLR0291 PROTEIN"/>
    <property type="match status" value="1"/>
</dbReference>
<protein>
    <recommendedName>
        <fullName evidence="3">DUF29 domain-containing protein</fullName>
    </recommendedName>
</protein>